<protein>
    <recommendedName>
        <fullName evidence="1">site-specific DNA-methyltransferase (adenine-specific)</fullName>
        <ecNumber evidence="1">2.1.1.72</ecNumber>
    </recommendedName>
</protein>
<evidence type="ECO:0000313" key="7">
    <source>
        <dbReference type="Proteomes" id="UP000244128"/>
    </source>
</evidence>
<dbReference type="GO" id="GO:0009007">
    <property type="term" value="F:site-specific DNA-methyltransferase (adenine-specific) activity"/>
    <property type="evidence" value="ECO:0007669"/>
    <property type="project" value="UniProtKB-EC"/>
</dbReference>
<gene>
    <name evidence="6" type="ORF">C8R26_101172</name>
</gene>
<dbReference type="AlphaFoldDB" id="A0A2T5I4W9"/>
<dbReference type="InterPro" id="IPR046816">
    <property type="entry name" value="MmeI_Mtase"/>
</dbReference>
<evidence type="ECO:0000256" key="1">
    <source>
        <dbReference type="ARBA" id="ARBA00011900"/>
    </source>
</evidence>
<dbReference type="Pfam" id="PF20473">
    <property type="entry name" value="MmeI_Mtase"/>
    <property type="match status" value="1"/>
</dbReference>
<dbReference type="Proteomes" id="UP000244128">
    <property type="component" value="Unassembled WGS sequence"/>
</dbReference>
<organism evidence="6 7">
    <name type="scientific">Nitrosomonas oligotropha</name>
    <dbReference type="NCBI Taxonomy" id="42354"/>
    <lineage>
        <taxon>Bacteria</taxon>
        <taxon>Pseudomonadati</taxon>
        <taxon>Pseudomonadota</taxon>
        <taxon>Betaproteobacteria</taxon>
        <taxon>Nitrosomonadales</taxon>
        <taxon>Nitrosomonadaceae</taxon>
        <taxon>Nitrosomonas</taxon>
    </lineage>
</organism>
<reference evidence="6 7" key="1">
    <citation type="submission" date="2018-04" db="EMBL/GenBank/DDBJ databases">
        <title>Active sludge and wastewater microbial communities from Klosterneuburg, Austria.</title>
        <authorList>
            <person name="Wagner M."/>
        </authorList>
    </citation>
    <scope>NUCLEOTIDE SEQUENCE [LARGE SCALE GENOMIC DNA]</scope>
    <source>
        <strain evidence="6 7">Nm49</strain>
    </source>
</reference>
<name>A0A2T5I4W9_9PROT</name>
<sequence length="150" mass="16846">MQNLQAFHAKLAGLKFLDPACGCGNFLVIAYRELRKLELEVLRELHHSGQQALDIATIIQVDVDQFHGIEIEEFPVQIAQVALWLTDHQMNALVSEEFGQYFIRLPLKKSAHIVHGNALRLDWNSVIAAKECDVVMGNPPFIGAKFLNDA</sequence>
<dbReference type="PANTHER" id="PTHR33841">
    <property type="entry name" value="DNA METHYLTRANSFERASE YEEA-RELATED"/>
    <property type="match status" value="1"/>
</dbReference>
<dbReference type="PANTHER" id="PTHR33841:SF1">
    <property type="entry name" value="DNA METHYLTRANSFERASE A"/>
    <property type="match status" value="1"/>
</dbReference>
<dbReference type="EMBL" id="QAOI01000001">
    <property type="protein sequence ID" value="PTQ78856.1"/>
    <property type="molecule type" value="Genomic_DNA"/>
</dbReference>
<dbReference type="InterPro" id="IPR050953">
    <property type="entry name" value="N4_N6_ade-DNA_methylase"/>
</dbReference>
<comment type="caution">
    <text evidence="6">The sequence shown here is derived from an EMBL/GenBank/DDBJ whole genome shotgun (WGS) entry which is preliminary data.</text>
</comment>
<evidence type="ECO:0000256" key="2">
    <source>
        <dbReference type="ARBA" id="ARBA00022603"/>
    </source>
</evidence>
<dbReference type="SUPFAM" id="SSF53335">
    <property type="entry name" value="S-adenosyl-L-methionine-dependent methyltransferases"/>
    <property type="match status" value="1"/>
</dbReference>
<feature type="domain" description="MmeI-like DNA-methyltransferase" evidence="5">
    <location>
        <begin position="2"/>
        <end position="147"/>
    </location>
</feature>
<keyword evidence="2 6" id="KW-0489">Methyltransferase</keyword>
<dbReference type="PRINTS" id="PR00507">
    <property type="entry name" value="N12N6MTFRASE"/>
</dbReference>
<dbReference type="Gene3D" id="3.40.50.150">
    <property type="entry name" value="Vaccinia Virus protein VP39"/>
    <property type="match status" value="1"/>
</dbReference>
<evidence type="ECO:0000256" key="3">
    <source>
        <dbReference type="ARBA" id="ARBA00022679"/>
    </source>
</evidence>
<evidence type="ECO:0000313" key="6">
    <source>
        <dbReference type="EMBL" id="PTQ78856.1"/>
    </source>
</evidence>
<accession>A0A2T5I4W9</accession>
<dbReference type="GO" id="GO:0032259">
    <property type="term" value="P:methylation"/>
    <property type="evidence" value="ECO:0007669"/>
    <property type="project" value="UniProtKB-KW"/>
</dbReference>
<proteinExistence type="predicted"/>
<dbReference type="InterPro" id="IPR029063">
    <property type="entry name" value="SAM-dependent_MTases_sf"/>
</dbReference>
<evidence type="ECO:0000256" key="4">
    <source>
        <dbReference type="ARBA" id="ARBA00047942"/>
    </source>
</evidence>
<evidence type="ECO:0000259" key="5">
    <source>
        <dbReference type="Pfam" id="PF20473"/>
    </source>
</evidence>
<keyword evidence="3" id="KW-0808">Transferase</keyword>
<dbReference type="EC" id="2.1.1.72" evidence="1"/>
<comment type="catalytic activity">
    <reaction evidence="4">
        <text>a 2'-deoxyadenosine in DNA + S-adenosyl-L-methionine = an N(6)-methyl-2'-deoxyadenosine in DNA + S-adenosyl-L-homocysteine + H(+)</text>
        <dbReference type="Rhea" id="RHEA:15197"/>
        <dbReference type="Rhea" id="RHEA-COMP:12418"/>
        <dbReference type="Rhea" id="RHEA-COMP:12419"/>
        <dbReference type="ChEBI" id="CHEBI:15378"/>
        <dbReference type="ChEBI" id="CHEBI:57856"/>
        <dbReference type="ChEBI" id="CHEBI:59789"/>
        <dbReference type="ChEBI" id="CHEBI:90615"/>
        <dbReference type="ChEBI" id="CHEBI:90616"/>
        <dbReference type="EC" id="2.1.1.72"/>
    </reaction>
</comment>